<dbReference type="SMART" id="SM00382">
    <property type="entry name" value="AAA"/>
    <property type="match status" value="1"/>
</dbReference>
<feature type="domain" description="ABC transporter" evidence="6">
    <location>
        <begin position="8"/>
        <end position="237"/>
    </location>
</feature>
<evidence type="ECO:0000256" key="5">
    <source>
        <dbReference type="ARBA" id="ARBA00022840"/>
    </source>
</evidence>
<dbReference type="SUPFAM" id="SSF52540">
    <property type="entry name" value="P-loop containing nucleoside triphosphate hydrolases"/>
    <property type="match status" value="1"/>
</dbReference>
<evidence type="ECO:0000256" key="4">
    <source>
        <dbReference type="ARBA" id="ARBA00022741"/>
    </source>
</evidence>
<dbReference type="Proteomes" id="UP000738431">
    <property type="component" value="Chromosome"/>
</dbReference>
<dbReference type="InterPro" id="IPR027417">
    <property type="entry name" value="P-loop_NTPase"/>
</dbReference>
<dbReference type="PANTHER" id="PTHR42711:SF5">
    <property type="entry name" value="ABC TRANSPORTER ATP-BINDING PROTEIN NATA"/>
    <property type="match status" value="1"/>
</dbReference>
<keyword evidence="5 7" id="KW-0067">ATP-binding</keyword>
<gene>
    <name evidence="7" type="ORF">K1X11_019930</name>
</gene>
<evidence type="ECO:0000256" key="2">
    <source>
        <dbReference type="ARBA" id="ARBA00022448"/>
    </source>
</evidence>
<dbReference type="InterPro" id="IPR003439">
    <property type="entry name" value="ABC_transporter-like_ATP-bd"/>
</dbReference>
<evidence type="ECO:0000259" key="6">
    <source>
        <dbReference type="PROSITE" id="PS50893"/>
    </source>
</evidence>
<organism evidence="7 8">
    <name type="scientific">Actomonas aquatica</name>
    <dbReference type="NCBI Taxonomy" id="2866162"/>
    <lineage>
        <taxon>Bacteria</taxon>
        <taxon>Pseudomonadati</taxon>
        <taxon>Verrucomicrobiota</taxon>
        <taxon>Opitutia</taxon>
        <taxon>Opitutales</taxon>
        <taxon>Opitutaceae</taxon>
        <taxon>Actomonas</taxon>
    </lineage>
</organism>
<keyword evidence="3" id="KW-0536">Nodulation</keyword>
<sequence>MSDSSPAIVVDNLVKTFAGMTAVNHISFNVAQGEILGFLGPNGAGKSTTMRILTGFLPATSGNVQICGHSVASETGAIKRLIGYMPENNPLPEDMRVVEYLYYRGRLKEMPRSKLGARIDELLELCDLKRVRHRIIGKLSKGFRQRVGIAEAILAEPPVIIMDEPTIGLDPHQILIVRDLIARLRGRMTVIISSHILPEIEMTCDRVLIINQGRVVAAGEPAALKREILGRSRYQLDLAGESADLAAALAAIDPSLQIISEGSPDQDGFRAFELSVEHDSDCSEVLLKTLATDDRFRLRGLSRAQPTLEDVFLAATKRSWDIVDRPAADPKS</sequence>
<dbReference type="RefSeq" id="WP_221029495.1">
    <property type="nucleotide sequence ID" value="NZ_CP139781.1"/>
</dbReference>
<dbReference type="EMBL" id="CP139781">
    <property type="protein sequence ID" value="WRQ87091.1"/>
    <property type="molecule type" value="Genomic_DNA"/>
</dbReference>
<reference evidence="7 8" key="1">
    <citation type="submission" date="2023-12" db="EMBL/GenBank/DDBJ databases">
        <title>Description of an unclassified Opitutus bacterium of Verrucomicrobiota.</title>
        <authorList>
            <person name="Zhang D.-F."/>
        </authorList>
    </citation>
    <scope>NUCLEOTIDE SEQUENCE [LARGE SCALE GENOMIC DNA]</scope>
    <source>
        <strain evidence="7 8">WL0086</strain>
    </source>
</reference>
<protein>
    <submittedName>
        <fullName evidence="7">ABC transporter ATP-binding protein</fullName>
    </submittedName>
</protein>
<dbReference type="GO" id="GO:0005524">
    <property type="term" value="F:ATP binding"/>
    <property type="evidence" value="ECO:0007669"/>
    <property type="project" value="UniProtKB-KW"/>
</dbReference>
<keyword evidence="4" id="KW-0547">Nucleotide-binding</keyword>
<comment type="similarity">
    <text evidence="1">Belongs to the ABC transporter superfamily.</text>
</comment>
<evidence type="ECO:0000256" key="1">
    <source>
        <dbReference type="ARBA" id="ARBA00005417"/>
    </source>
</evidence>
<dbReference type="InterPro" id="IPR003593">
    <property type="entry name" value="AAA+_ATPase"/>
</dbReference>
<dbReference type="PROSITE" id="PS50893">
    <property type="entry name" value="ABC_TRANSPORTER_2"/>
    <property type="match status" value="1"/>
</dbReference>
<dbReference type="Gene3D" id="3.40.50.300">
    <property type="entry name" value="P-loop containing nucleotide triphosphate hydrolases"/>
    <property type="match status" value="1"/>
</dbReference>
<dbReference type="Pfam" id="PF00005">
    <property type="entry name" value="ABC_tran"/>
    <property type="match status" value="1"/>
</dbReference>
<dbReference type="InterPro" id="IPR050763">
    <property type="entry name" value="ABC_transporter_ATP-binding"/>
</dbReference>
<keyword evidence="8" id="KW-1185">Reference proteome</keyword>
<name>A0ABZ1C6L2_9BACT</name>
<keyword evidence="2" id="KW-0813">Transport</keyword>
<evidence type="ECO:0000256" key="3">
    <source>
        <dbReference type="ARBA" id="ARBA00022458"/>
    </source>
</evidence>
<dbReference type="CDD" id="cd03230">
    <property type="entry name" value="ABC_DR_subfamily_A"/>
    <property type="match status" value="1"/>
</dbReference>
<evidence type="ECO:0000313" key="8">
    <source>
        <dbReference type="Proteomes" id="UP000738431"/>
    </source>
</evidence>
<proteinExistence type="inferred from homology"/>
<accession>A0ABZ1C6L2</accession>
<dbReference type="PANTHER" id="PTHR42711">
    <property type="entry name" value="ABC TRANSPORTER ATP-BINDING PROTEIN"/>
    <property type="match status" value="1"/>
</dbReference>
<evidence type="ECO:0000313" key="7">
    <source>
        <dbReference type="EMBL" id="WRQ87091.1"/>
    </source>
</evidence>